<dbReference type="CDD" id="cd07185">
    <property type="entry name" value="OmpA_C-like"/>
    <property type="match status" value="1"/>
</dbReference>
<keyword evidence="9" id="KW-1185">Reference proteome</keyword>
<evidence type="ECO:0000313" key="8">
    <source>
        <dbReference type="EMBL" id="RFC67632.1"/>
    </source>
</evidence>
<proteinExistence type="predicted"/>
<feature type="signal peptide" evidence="6">
    <location>
        <begin position="1"/>
        <end position="24"/>
    </location>
</feature>
<dbReference type="Pfam" id="PF00691">
    <property type="entry name" value="OmpA"/>
    <property type="match status" value="1"/>
</dbReference>
<accession>A0A371XEJ2</accession>
<dbReference type="SUPFAM" id="SSF103088">
    <property type="entry name" value="OmpA-like"/>
    <property type="match status" value="1"/>
</dbReference>
<feature type="compositionally biased region" description="Basic and acidic residues" evidence="5">
    <location>
        <begin position="257"/>
        <end position="273"/>
    </location>
</feature>
<dbReference type="EMBL" id="QURN01000007">
    <property type="protein sequence ID" value="RFC67632.1"/>
    <property type="molecule type" value="Genomic_DNA"/>
</dbReference>
<dbReference type="PROSITE" id="PS51123">
    <property type="entry name" value="OMPA_2"/>
    <property type="match status" value="1"/>
</dbReference>
<name>A0A371XEJ2_9HYPH</name>
<feature type="compositionally biased region" description="Low complexity" evidence="5">
    <location>
        <begin position="235"/>
        <end position="244"/>
    </location>
</feature>
<reference evidence="9" key="1">
    <citation type="submission" date="2018-08" db="EMBL/GenBank/DDBJ databases">
        <authorList>
            <person name="Im W.T."/>
        </authorList>
    </citation>
    <scope>NUCLEOTIDE SEQUENCE [LARGE SCALE GENOMIC DNA]</scope>
    <source>
        <strain evidence="9">LA-28</strain>
    </source>
</reference>
<feature type="compositionally biased region" description="Pro residues" evidence="5">
    <location>
        <begin position="217"/>
        <end position="234"/>
    </location>
</feature>
<feature type="compositionally biased region" description="Low complexity" evidence="5">
    <location>
        <begin position="145"/>
        <end position="159"/>
    </location>
</feature>
<dbReference type="GO" id="GO:0009279">
    <property type="term" value="C:cell outer membrane"/>
    <property type="evidence" value="ECO:0007669"/>
    <property type="project" value="UniProtKB-SubCell"/>
</dbReference>
<feature type="compositionally biased region" description="Low complexity" evidence="5">
    <location>
        <begin position="175"/>
        <end position="216"/>
    </location>
</feature>
<sequence length="612" mass="66478">MKHTPIFFASGAFALLMTSTSTYAMPGQFSKATMPQQSRAAIVLAQAECAEGEDCAQQPQQKRKAPAEAAPDAEAQPPAEPAPAPEPEAAPAPEPEAAPAPAPEPEPAPEPAPQAEPQPAPEPAPAPEQKAQPQEPAPEPEAAPKPEAQQPAAEPDQQPKAPPKRKQRKQVEQVPAPADQAEPAPQAPAEEPAAEPAPQAPAEEPAPAPDAQQPNPAVEPQPAPEPQPEQPAPQPRAEQPAQAPNDGAEAPLLDSQKSGDEHARPRKQQRQDNAEAPPPAAPSGPPPANDRAAQEALQPQEIVPLTRERGKRRAAAPDVLRQERPQGADVVRQMGDRIILNFGGQNVVESDDRQRLGRGARDVYYEDLPGGRTREIIERENGVQVVTIRNRYGDVIKRSRITPDGREYVLVYAQDENLSPDREWRDPGDDLPPMELGIPADEYIFDAERARAPEDYYDFLSEPPVERVERLYSVDEVKRSARIRDKTRRIDLDTITFDFGKASIPESEITRLEGVATAMERLLKANPAETFLIEGHTDAVGTDVANLALSDRRAESVADALSNVFGIPPENLATQGYGERYLKVRTQEPERENRRVAIRRITPLVAPVASAN</sequence>
<evidence type="ECO:0000256" key="5">
    <source>
        <dbReference type="SAM" id="MobiDB-lite"/>
    </source>
</evidence>
<keyword evidence="2 4" id="KW-0472">Membrane</keyword>
<dbReference type="InterPro" id="IPR006665">
    <property type="entry name" value="OmpA-like"/>
</dbReference>
<feature type="domain" description="OmpA-like" evidence="7">
    <location>
        <begin position="484"/>
        <end position="609"/>
    </location>
</feature>
<comment type="subcellular location">
    <subcellularLocation>
        <location evidence="1">Cell outer membrane</location>
    </subcellularLocation>
</comment>
<dbReference type="Gene3D" id="3.30.1330.60">
    <property type="entry name" value="OmpA-like domain"/>
    <property type="match status" value="1"/>
</dbReference>
<evidence type="ECO:0000256" key="2">
    <source>
        <dbReference type="ARBA" id="ARBA00023136"/>
    </source>
</evidence>
<dbReference type="Proteomes" id="UP000262379">
    <property type="component" value="Unassembled WGS sequence"/>
</dbReference>
<dbReference type="PRINTS" id="PR01021">
    <property type="entry name" value="OMPADOMAIN"/>
</dbReference>
<feature type="compositionally biased region" description="Pro residues" evidence="5">
    <location>
        <begin position="78"/>
        <end position="126"/>
    </location>
</feature>
<dbReference type="PANTHER" id="PTHR30329:SF21">
    <property type="entry name" value="LIPOPROTEIN YIAD-RELATED"/>
    <property type="match status" value="1"/>
</dbReference>
<evidence type="ECO:0000313" key="9">
    <source>
        <dbReference type="Proteomes" id="UP000262379"/>
    </source>
</evidence>
<organism evidence="8 9">
    <name type="scientific">Mesorhizobium denitrificans</name>
    <dbReference type="NCBI Taxonomy" id="2294114"/>
    <lineage>
        <taxon>Bacteria</taxon>
        <taxon>Pseudomonadati</taxon>
        <taxon>Pseudomonadota</taxon>
        <taxon>Alphaproteobacteria</taxon>
        <taxon>Hyphomicrobiales</taxon>
        <taxon>Phyllobacteriaceae</taxon>
        <taxon>Mesorhizobium</taxon>
    </lineage>
</organism>
<evidence type="ECO:0000256" key="1">
    <source>
        <dbReference type="ARBA" id="ARBA00004442"/>
    </source>
</evidence>
<keyword evidence="6" id="KW-0732">Signal</keyword>
<feature type="chain" id="PRO_5016895075" evidence="6">
    <location>
        <begin position="25"/>
        <end position="612"/>
    </location>
</feature>
<evidence type="ECO:0000256" key="3">
    <source>
        <dbReference type="ARBA" id="ARBA00023237"/>
    </source>
</evidence>
<protein>
    <submittedName>
        <fullName evidence="8">OmpA family protein</fullName>
    </submittedName>
</protein>
<keyword evidence="3" id="KW-0998">Cell outer membrane</keyword>
<feature type="region of interest" description="Disordered" evidence="5">
    <location>
        <begin position="50"/>
        <end position="319"/>
    </location>
</feature>
<dbReference type="AlphaFoldDB" id="A0A371XEJ2"/>
<gene>
    <name evidence="8" type="ORF">DY251_11295</name>
</gene>
<dbReference type="InterPro" id="IPR050330">
    <property type="entry name" value="Bact_OuterMem_StrucFunc"/>
</dbReference>
<feature type="compositionally biased region" description="Pro residues" evidence="5">
    <location>
        <begin position="276"/>
        <end position="288"/>
    </location>
</feature>
<comment type="caution">
    <text evidence="8">The sequence shown here is derived from an EMBL/GenBank/DDBJ whole genome shotgun (WGS) entry which is preliminary data.</text>
</comment>
<evidence type="ECO:0000259" key="7">
    <source>
        <dbReference type="PROSITE" id="PS51123"/>
    </source>
</evidence>
<dbReference type="InterPro" id="IPR006664">
    <property type="entry name" value="OMP_bac"/>
</dbReference>
<evidence type="ECO:0000256" key="4">
    <source>
        <dbReference type="PROSITE-ProRule" id="PRU00473"/>
    </source>
</evidence>
<evidence type="ECO:0000256" key="6">
    <source>
        <dbReference type="SAM" id="SignalP"/>
    </source>
</evidence>
<dbReference type="InterPro" id="IPR036737">
    <property type="entry name" value="OmpA-like_sf"/>
</dbReference>
<feature type="compositionally biased region" description="Low complexity" evidence="5">
    <location>
        <begin position="67"/>
        <end position="77"/>
    </location>
</feature>
<dbReference type="PANTHER" id="PTHR30329">
    <property type="entry name" value="STATOR ELEMENT OF FLAGELLAR MOTOR COMPLEX"/>
    <property type="match status" value="1"/>
</dbReference>